<dbReference type="GeneTree" id="ENSGT00730000111241"/>
<comment type="similarity">
    <text evidence="1">Belongs to the class I-like SAM-binding methyltransferase superfamily. RNA methyltransferase RlmE family.</text>
</comment>
<keyword evidence="2" id="KW-0698">rRNA processing</keyword>
<reference evidence="8" key="1">
    <citation type="submission" date="2025-08" db="UniProtKB">
        <authorList>
            <consortium name="Ensembl"/>
        </authorList>
    </citation>
    <scope>IDENTIFICATION</scope>
</reference>
<evidence type="ECO:0000256" key="6">
    <source>
        <dbReference type="ARBA" id="ARBA00041184"/>
    </source>
</evidence>
<dbReference type="Pfam" id="PF01728">
    <property type="entry name" value="FtsJ"/>
    <property type="match status" value="2"/>
</dbReference>
<evidence type="ECO:0000256" key="5">
    <source>
        <dbReference type="ARBA" id="ARBA00022691"/>
    </source>
</evidence>
<evidence type="ECO:0000313" key="9">
    <source>
        <dbReference type="Proteomes" id="UP000694557"/>
    </source>
</evidence>
<protein>
    <recommendedName>
        <fullName evidence="6">rRNA methyltransferase 2, mitochondrial</fullName>
    </recommendedName>
</protein>
<feature type="domain" description="Ribosomal RNA methyltransferase FtsJ" evidence="7">
    <location>
        <begin position="125"/>
        <end position="178"/>
    </location>
</feature>
<keyword evidence="4" id="KW-0808">Transferase</keyword>
<feature type="domain" description="Ribosomal RNA methyltransferase FtsJ" evidence="7">
    <location>
        <begin position="51"/>
        <end position="124"/>
    </location>
</feature>
<dbReference type="SUPFAM" id="SSF53335">
    <property type="entry name" value="S-adenosyl-L-methionine-dependent methyltransferases"/>
    <property type="match status" value="1"/>
</dbReference>
<evidence type="ECO:0000256" key="2">
    <source>
        <dbReference type="ARBA" id="ARBA00022552"/>
    </source>
</evidence>
<keyword evidence="9" id="KW-1185">Reference proteome</keyword>
<dbReference type="GO" id="GO:0008650">
    <property type="term" value="F:rRNA (uridine-2'-O-)-methyltransferase activity"/>
    <property type="evidence" value="ECO:0007669"/>
    <property type="project" value="TreeGrafter"/>
</dbReference>
<dbReference type="AlphaFoldDB" id="A0A8C7FNW1"/>
<evidence type="ECO:0000256" key="3">
    <source>
        <dbReference type="ARBA" id="ARBA00022603"/>
    </source>
</evidence>
<evidence type="ECO:0000256" key="1">
    <source>
        <dbReference type="ARBA" id="ARBA00009258"/>
    </source>
</evidence>
<accession>A0A8C7FNW1</accession>
<dbReference type="Ensembl" id="ENSOKIT00005032803.1">
    <property type="protein sequence ID" value="ENSOKIP00005031046.1"/>
    <property type="gene ID" value="ENSOKIG00005013333.1"/>
</dbReference>
<keyword evidence="3" id="KW-0489">Methyltransferase</keyword>
<dbReference type="PANTHER" id="PTHR10920:SF18">
    <property type="entry name" value="RRNA METHYLTRANSFERASE 2, MITOCHONDRIAL"/>
    <property type="match status" value="1"/>
</dbReference>
<dbReference type="InterPro" id="IPR050082">
    <property type="entry name" value="RNA_methyltr_RlmE"/>
</dbReference>
<gene>
    <name evidence="8" type="primary">MRM2</name>
</gene>
<evidence type="ECO:0000259" key="7">
    <source>
        <dbReference type="Pfam" id="PF01728"/>
    </source>
</evidence>
<evidence type="ECO:0000256" key="4">
    <source>
        <dbReference type="ARBA" id="ARBA00022679"/>
    </source>
</evidence>
<dbReference type="InterPro" id="IPR029063">
    <property type="entry name" value="SAM-dependent_MTases_sf"/>
</dbReference>
<name>A0A8C7FNW1_ONCKI</name>
<reference evidence="8" key="2">
    <citation type="submission" date="2025-09" db="UniProtKB">
        <authorList>
            <consortium name="Ensembl"/>
        </authorList>
    </citation>
    <scope>IDENTIFICATION</scope>
</reference>
<proteinExistence type="inferred from homology"/>
<dbReference type="GO" id="GO:0005739">
    <property type="term" value="C:mitochondrion"/>
    <property type="evidence" value="ECO:0007669"/>
    <property type="project" value="TreeGrafter"/>
</dbReference>
<evidence type="ECO:0000313" key="8">
    <source>
        <dbReference type="Ensembl" id="ENSOKIP00005031046.1"/>
    </source>
</evidence>
<keyword evidence="5" id="KW-0949">S-adenosyl-L-methionine</keyword>
<dbReference type="Proteomes" id="UP000694557">
    <property type="component" value="Unassembled WGS sequence"/>
</dbReference>
<dbReference type="PANTHER" id="PTHR10920">
    <property type="entry name" value="RIBOSOMAL RNA METHYLTRANSFERASE"/>
    <property type="match status" value="1"/>
</dbReference>
<sequence length="185" mass="20822">MWYSVLQKSYIHTSVYLLKKAAHNLKGKSTADQRWIVRQFNDPFVKAAHVHNYRCRNCGAAPGAWNGEFPRCTVVGIDLLRIAPLDGAHFLSNHDITDPVTHAKLLQLLPGALAHVIMSDMAPNKVLQTGGSLICKYWDGALAHQLQQKLSAVFRDVRTVKPKASRKESSELFFLARSYRENKIV</sequence>
<organism evidence="8 9">
    <name type="scientific">Oncorhynchus kisutch</name>
    <name type="common">Coho salmon</name>
    <name type="synonym">Salmo kisutch</name>
    <dbReference type="NCBI Taxonomy" id="8019"/>
    <lineage>
        <taxon>Eukaryota</taxon>
        <taxon>Metazoa</taxon>
        <taxon>Chordata</taxon>
        <taxon>Craniata</taxon>
        <taxon>Vertebrata</taxon>
        <taxon>Euteleostomi</taxon>
        <taxon>Actinopterygii</taxon>
        <taxon>Neopterygii</taxon>
        <taxon>Teleostei</taxon>
        <taxon>Protacanthopterygii</taxon>
        <taxon>Salmoniformes</taxon>
        <taxon>Salmonidae</taxon>
        <taxon>Salmoninae</taxon>
        <taxon>Oncorhynchus</taxon>
    </lineage>
</organism>
<dbReference type="Gene3D" id="3.40.50.150">
    <property type="entry name" value="Vaccinia Virus protein VP39"/>
    <property type="match status" value="2"/>
</dbReference>
<dbReference type="InterPro" id="IPR002877">
    <property type="entry name" value="RNA_MeTrfase_FtsJ_dom"/>
</dbReference>